<protein>
    <submittedName>
        <fullName evidence="2">ATP-dependent DNA ligase</fullName>
    </submittedName>
</protein>
<keyword evidence="2" id="KW-0436">Ligase</keyword>
<evidence type="ECO:0000259" key="1">
    <source>
        <dbReference type="Pfam" id="PF25355"/>
    </source>
</evidence>
<dbReference type="InterPro" id="IPR057204">
    <property type="entry name" value="DUF7882"/>
</dbReference>
<sequence length="129" mass="14427">MGYLTYEDHDIEFDDRTLAHLHIVIVNKLRHGQSFAMSWRDPAERGGGRTSIWLHPAVTLRFHFDGSRTPALNRDWLTMLADSADSSRGLVVEREENIPAPTDAPHITLPDAQGIRGVPSESRVAVGQM</sequence>
<dbReference type="RefSeq" id="WP_348786506.1">
    <property type="nucleotide sequence ID" value="NZ_CP157390.1"/>
</dbReference>
<dbReference type="Pfam" id="PF25355">
    <property type="entry name" value="DUF7882"/>
    <property type="match status" value="1"/>
</dbReference>
<dbReference type="AlphaFoldDB" id="A0AAU7G7X0"/>
<dbReference type="EMBL" id="CP157390">
    <property type="protein sequence ID" value="XBM46521.1"/>
    <property type="molecule type" value="Genomic_DNA"/>
</dbReference>
<feature type="domain" description="DUF7882" evidence="1">
    <location>
        <begin position="1"/>
        <end position="94"/>
    </location>
</feature>
<reference evidence="2" key="1">
    <citation type="submission" date="2024-05" db="EMBL/GenBank/DDBJ databases">
        <title>The Natural Products Discovery Center: Release of the First 8490 Sequenced Strains for Exploring Actinobacteria Biosynthetic Diversity.</title>
        <authorList>
            <person name="Kalkreuter E."/>
            <person name="Kautsar S.A."/>
            <person name="Yang D."/>
            <person name="Bader C.D."/>
            <person name="Teijaro C.N."/>
            <person name="Fluegel L."/>
            <person name="Davis C.M."/>
            <person name="Simpson J.R."/>
            <person name="Lauterbach L."/>
            <person name="Steele A.D."/>
            <person name="Gui C."/>
            <person name="Meng S."/>
            <person name="Li G."/>
            <person name="Viehrig K."/>
            <person name="Ye F."/>
            <person name="Su P."/>
            <person name="Kiefer A.F."/>
            <person name="Nichols A."/>
            <person name="Cepeda A.J."/>
            <person name="Yan W."/>
            <person name="Fan B."/>
            <person name="Jiang Y."/>
            <person name="Adhikari A."/>
            <person name="Zheng C.-J."/>
            <person name="Schuster L."/>
            <person name="Cowan T.M."/>
            <person name="Smanski M.J."/>
            <person name="Chevrette M.G."/>
            <person name="de Carvalho L.P.S."/>
            <person name="Shen B."/>
        </authorList>
    </citation>
    <scope>NUCLEOTIDE SEQUENCE</scope>
    <source>
        <strain evidence="2">NPDC080035</strain>
    </source>
</reference>
<gene>
    <name evidence="2" type="ORF">AAME72_10480</name>
</gene>
<proteinExistence type="predicted"/>
<organism evidence="2">
    <name type="scientific">Leifsonia sp. NPDC080035</name>
    <dbReference type="NCBI Taxonomy" id="3143936"/>
    <lineage>
        <taxon>Bacteria</taxon>
        <taxon>Bacillati</taxon>
        <taxon>Actinomycetota</taxon>
        <taxon>Actinomycetes</taxon>
        <taxon>Micrococcales</taxon>
        <taxon>Microbacteriaceae</taxon>
        <taxon>Leifsonia</taxon>
    </lineage>
</organism>
<name>A0AAU7G7X0_9MICO</name>
<accession>A0AAU7G7X0</accession>
<dbReference type="GO" id="GO:0016874">
    <property type="term" value="F:ligase activity"/>
    <property type="evidence" value="ECO:0007669"/>
    <property type="project" value="UniProtKB-KW"/>
</dbReference>
<evidence type="ECO:0000313" key="2">
    <source>
        <dbReference type="EMBL" id="XBM46521.1"/>
    </source>
</evidence>